<comment type="caution">
    <text evidence="2">The sequence shown here is derived from an EMBL/GenBank/DDBJ whole genome shotgun (WGS) entry which is preliminary data.</text>
</comment>
<evidence type="ECO:0000313" key="3">
    <source>
        <dbReference type="Proteomes" id="UP001454036"/>
    </source>
</evidence>
<name>A0AAV3P094_LITER</name>
<accession>A0AAV3P094</accession>
<dbReference type="EMBL" id="BAABME010000513">
    <property type="protein sequence ID" value="GAA0143403.1"/>
    <property type="molecule type" value="Genomic_DNA"/>
</dbReference>
<evidence type="ECO:0000313" key="2">
    <source>
        <dbReference type="EMBL" id="GAA0143403.1"/>
    </source>
</evidence>
<organism evidence="2 3">
    <name type="scientific">Lithospermum erythrorhizon</name>
    <name type="common">Purple gromwell</name>
    <name type="synonym">Lithospermum officinale var. erythrorhizon</name>
    <dbReference type="NCBI Taxonomy" id="34254"/>
    <lineage>
        <taxon>Eukaryota</taxon>
        <taxon>Viridiplantae</taxon>
        <taxon>Streptophyta</taxon>
        <taxon>Embryophyta</taxon>
        <taxon>Tracheophyta</taxon>
        <taxon>Spermatophyta</taxon>
        <taxon>Magnoliopsida</taxon>
        <taxon>eudicotyledons</taxon>
        <taxon>Gunneridae</taxon>
        <taxon>Pentapetalae</taxon>
        <taxon>asterids</taxon>
        <taxon>lamiids</taxon>
        <taxon>Boraginales</taxon>
        <taxon>Boraginaceae</taxon>
        <taxon>Boraginoideae</taxon>
        <taxon>Lithospermeae</taxon>
        <taxon>Lithospermum</taxon>
    </lineage>
</organism>
<evidence type="ECO:0000256" key="1">
    <source>
        <dbReference type="SAM" id="MobiDB-lite"/>
    </source>
</evidence>
<gene>
    <name evidence="2" type="ORF">LIER_04096</name>
</gene>
<sequence>MKLWRRWLRLKFNLQLKIREFLPSPNYASKIHSECATYLYSFASDPKSRFPDLVTIFGEEKADKPEWSDNLCLSDNDSSDEEAAKGVEACSSDRNPVIDP</sequence>
<protein>
    <submittedName>
        <fullName evidence="2">Uncharacterized protein</fullName>
    </submittedName>
</protein>
<dbReference type="Proteomes" id="UP001454036">
    <property type="component" value="Unassembled WGS sequence"/>
</dbReference>
<feature type="region of interest" description="Disordered" evidence="1">
    <location>
        <begin position="63"/>
        <end position="100"/>
    </location>
</feature>
<reference evidence="2 3" key="1">
    <citation type="submission" date="2024-01" db="EMBL/GenBank/DDBJ databases">
        <title>The complete chloroplast genome sequence of Lithospermum erythrorhizon: insights into the phylogenetic relationship among Boraginaceae species and the maternal lineages of purple gromwells.</title>
        <authorList>
            <person name="Okada T."/>
            <person name="Watanabe K."/>
        </authorList>
    </citation>
    <scope>NUCLEOTIDE SEQUENCE [LARGE SCALE GENOMIC DNA]</scope>
</reference>
<keyword evidence="3" id="KW-1185">Reference proteome</keyword>
<dbReference type="AlphaFoldDB" id="A0AAV3P094"/>
<proteinExistence type="predicted"/>